<feature type="domain" description="Protein FecR C-terminal" evidence="3">
    <location>
        <begin position="329"/>
        <end position="394"/>
    </location>
</feature>
<dbReference type="Pfam" id="PF16344">
    <property type="entry name" value="FecR_C"/>
    <property type="match status" value="1"/>
</dbReference>
<keyword evidence="1" id="KW-1133">Transmembrane helix</keyword>
<dbReference type="EMBL" id="FMAR01000010">
    <property type="protein sequence ID" value="SCC47204.1"/>
    <property type="molecule type" value="Genomic_DNA"/>
</dbReference>
<reference evidence="4 5" key="1">
    <citation type="submission" date="2016-08" db="EMBL/GenBank/DDBJ databases">
        <authorList>
            <person name="Seilhamer J.J."/>
        </authorList>
    </citation>
    <scope>NUCLEOTIDE SEQUENCE [LARGE SCALE GENOMIC DNA]</scope>
    <source>
        <strain evidence="4 5">A37T2</strain>
    </source>
</reference>
<dbReference type="OrthoDB" id="622631at2"/>
<dbReference type="STRING" id="1335309.GA0116948_1108"/>
<evidence type="ECO:0000256" key="1">
    <source>
        <dbReference type="SAM" id="Phobius"/>
    </source>
</evidence>
<dbReference type="GO" id="GO:0016989">
    <property type="term" value="F:sigma factor antagonist activity"/>
    <property type="evidence" value="ECO:0007669"/>
    <property type="project" value="TreeGrafter"/>
</dbReference>
<gene>
    <name evidence="4" type="ORF">GA0116948_1108</name>
</gene>
<dbReference type="Gene3D" id="3.55.50.30">
    <property type="match status" value="1"/>
</dbReference>
<keyword evidence="5" id="KW-1185">Reference proteome</keyword>
<dbReference type="Gene3D" id="2.60.120.1440">
    <property type="match status" value="1"/>
</dbReference>
<name>A0A1C4EUE3_9BACT</name>
<accession>A0A1C4EUE3</accession>
<protein>
    <submittedName>
        <fullName evidence="4">FecR family protein</fullName>
    </submittedName>
</protein>
<evidence type="ECO:0000259" key="2">
    <source>
        <dbReference type="Pfam" id="PF04773"/>
    </source>
</evidence>
<keyword evidence="1" id="KW-0472">Membrane</keyword>
<feature type="domain" description="FecR protein" evidence="2">
    <location>
        <begin position="188"/>
        <end position="284"/>
    </location>
</feature>
<dbReference type="FunFam" id="2.60.120.1440:FF:000001">
    <property type="entry name" value="Putative anti-sigma factor"/>
    <property type="match status" value="1"/>
</dbReference>
<dbReference type="InterPro" id="IPR012373">
    <property type="entry name" value="Ferrdict_sens_TM"/>
</dbReference>
<dbReference type="Proteomes" id="UP000242818">
    <property type="component" value="Unassembled WGS sequence"/>
</dbReference>
<dbReference type="PANTHER" id="PTHR30273:SF2">
    <property type="entry name" value="PROTEIN FECR"/>
    <property type="match status" value="1"/>
</dbReference>
<dbReference type="Pfam" id="PF04773">
    <property type="entry name" value="FecR"/>
    <property type="match status" value="1"/>
</dbReference>
<keyword evidence="1" id="KW-0812">Transmembrane</keyword>
<sequence length="398" mass="43938">MEQNTRLQYLLDRLATHTASEEELQELSHLIKADPGSALIDQAEARLLAQQDPALPAYDAEQWMQVADQILMADKLPATRIIPLRNRPFLRRAGWAAALLLLLGAGTWMLQRVHRHGLAPVVAVTKLPDVAPGHNGAVLTLANGSQITLDSLGNGVITQQNGTSLVLQHDTLQYLPGTATADRMEYNTITTPKGRQYAMVLPDGSKVWLNAASSLQFPVAFGGGERVVNLTGEGYFEVTKNAAKPFKVKVNKQMEVEVLGTSFNVSAYANEKNSYTTLIDGAVRVSLTSDPGHKVILKPNQQAQLAGNALKLLEEANVERAVAWKSGLFNFDDVGLKEMMRQLERWYNLEVVYEGEVPEVKFFGEMSRNLQLSDVLTGLERSDVHFRLETGRRLVVMP</sequence>
<evidence type="ECO:0000313" key="4">
    <source>
        <dbReference type="EMBL" id="SCC47204.1"/>
    </source>
</evidence>
<dbReference type="InterPro" id="IPR006860">
    <property type="entry name" value="FecR"/>
</dbReference>
<dbReference type="InterPro" id="IPR032508">
    <property type="entry name" value="FecR_C"/>
</dbReference>
<dbReference type="PANTHER" id="PTHR30273">
    <property type="entry name" value="PERIPLASMIC SIGNAL SENSOR AND SIGMA FACTOR ACTIVATOR FECR-RELATED"/>
    <property type="match status" value="1"/>
</dbReference>
<organism evidence="4 5">
    <name type="scientific">Chitinophaga costaii</name>
    <dbReference type="NCBI Taxonomy" id="1335309"/>
    <lineage>
        <taxon>Bacteria</taxon>
        <taxon>Pseudomonadati</taxon>
        <taxon>Bacteroidota</taxon>
        <taxon>Chitinophagia</taxon>
        <taxon>Chitinophagales</taxon>
        <taxon>Chitinophagaceae</taxon>
        <taxon>Chitinophaga</taxon>
    </lineage>
</organism>
<dbReference type="RefSeq" id="WP_089713268.1">
    <property type="nucleotide sequence ID" value="NZ_FMAR01000010.1"/>
</dbReference>
<evidence type="ECO:0000313" key="5">
    <source>
        <dbReference type="Proteomes" id="UP000242818"/>
    </source>
</evidence>
<feature type="transmembrane region" description="Helical" evidence="1">
    <location>
        <begin position="89"/>
        <end position="110"/>
    </location>
</feature>
<dbReference type="AlphaFoldDB" id="A0A1C4EUE3"/>
<evidence type="ECO:0000259" key="3">
    <source>
        <dbReference type="Pfam" id="PF16344"/>
    </source>
</evidence>
<proteinExistence type="predicted"/>